<dbReference type="Pfam" id="PF26314">
    <property type="entry name" value="MptA_B_family"/>
    <property type="match status" value="1"/>
</dbReference>
<feature type="transmembrane region" description="Helical" evidence="8">
    <location>
        <begin position="277"/>
        <end position="294"/>
    </location>
</feature>
<keyword evidence="6 8" id="KW-0472">Membrane</keyword>
<evidence type="ECO:0000256" key="5">
    <source>
        <dbReference type="ARBA" id="ARBA00022989"/>
    </source>
</evidence>
<evidence type="ECO:0000256" key="1">
    <source>
        <dbReference type="ARBA" id="ARBA00004141"/>
    </source>
</evidence>
<feature type="transmembrane region" description="Helical" evidence="8">
    <location>
        <begin position="418"/>
        <end position="438"/>
    </location>
</feature>
<organism evidence="9 10">
    <name type="scientific">Micrococcus terreus</name>
    <dbReference type="NCBI Taxonomy" id="574650"/>
    <lineage>
        <taxon>Bacteria</taxon>
        <taxon>Bacillati</taxon>
        <taxon>Actinomycetota</taxon>
        <taxon>Actinomycetes</taxon>
        <taxon>Micrococcales</taxon>
        <taxon>Micrococcaceae</taxon>
        <taxon>Micrococcus</taxon>
    </lineage>
</organism>
<evidence type="ECO:0000256" key="7">
    <source>
        <dbReference type="ARBA" id="ARBA00043987"/>
    </source>
</evidence>
<dbReference type="Proteomes" id="UP000198881">
    <property type="component" value="Unassembled WGS sequence"/>
</dbReference>
<keyword evidence="10" id="KW-1185">Reference proteome</keyword>
<feature type="transmembrane region" description="Helical" evidence="8">
    <location>
        <begin position="450"/>
        <end position="472"/>
    </location>
</feature>
<proteinExistence type="inferred from homology"/>
<evidence type="ECO:0000256" key="8">
    <source>
        <dbReference type="SAM" id="Phobius"/>
    </source>
</evidence>
<feature type="transmembrane region" description="Helical" evidence="8">
    <location>
        <begin position="59"/>
        <end position="77"/>
    </location>
</feature>
<dbReference type="InterPro" id="IPR049829">
    <property type="entry name" value="MptA/B-like"/>
</dbReference>
<reference evidence="9 10" key="1">
    <citation type="submission" date="2016-10" db="EMBL/GenBank/DDBJ databases">
        <authorList>
            <person name="de Groot N.N."/>
        </authorList>
    </citation>
    <scope>NUCLEOTIDE SEQUENCE [LARGE SCALE GENOMIC DNA]</scope>
    <source>
        <strain evidence="9 10">CGMCC 1.7054</strain>
    </source>
</reference>
<feature type="transmembrane region" description="Helical" evidence="8">
    <location>
        <begin position="301"/>
        <end position="327"/>
    </location>
</feature>
<feature type="transmembrane region" description="Helical" evidence="8">
    <location>
        <begin position="97"/>
        <end position="118"/>
    </location>
</feature>
<dbReference type="GO" id="GO:0016020">
    <property type="term" value="C:membrane"/>
    <property type="evidence" value="ECO:0007669"/>
    <property type="project" value="UniProtKB-SubCell"/>
</dbReference>
<dbReference type="STRING" id="574650.SAMN04487966_10293"/>
<evidence type="ECO:0000256" key="4">
    <source>
        <dbReference type="ARBA" id="ARBA00022692"/>
    </source>
</evidence>
<feature type="transmembrane region" description="Helical" evidence="8">
    <location>
        <begin position="354"/>
        <end position="376"/>
    </location>
</feature>
<gene>
    <name evidence="9" type="ORF">SAMN04487966_10293</name>
</gene>
<evidence type="ECO:0008006" key="11">
    <source>
        <dbReference type="Google" id="ProtNLM"/>
    </source>
</evidence>
<evidence type="ECO:0000313" key="10">
    <source>
        <dbReference type="Proteomes" id="UP000198881"/>
    </source>
</evidence>
<comment type="subcellular location">
    <subcellularLocation>
        <location evidence="1">Membrane</location>
        <topology evidence="1">Multi-pass membrane protein</topology>
    </subcellularLocation>
</comment>
<name>A0A1I7MG81_9MICC</name>
<feature type="transmembrane region" description="Helical" evidence="8">
    <location>
        <begin position="514"/>
        <end position="533"/>
    </location>
</feature>
<evidence type="ECO:0000313" key="9">
    <source>
        <dbReference type="EMBL" id="SFV20932.1"/>
    </source>
</evidence>
<evidence type="ECO:0000256" key="6">
    <source>
        <dbReference type="ARBA" id="ARBA00023136"/>
    </source>
</evidence>
<dbReference type="NCBIfam" id="NF038066">
    <property type="entry name" value="MptB"/>
    <property type="match status" value="1"/>
</dbReference>
<dbReference type="GO" id="GO:0016757">
    <property type="term" value="F:glycosyltransferase activity"/>
    <property type="evidence" value="ECO:0007669"/>
    <property type="project" value="UniProtKB-KW"/>
</dbReference>
<dbReference type="EMBL" id="FPCG01000002">
    <property type="protein sequence ID" value="SFV20932.1"/>
    <property type="molecule type" value="Genomic_DNA"/>
</dbReference>
<keyword evidence="4 8" id="KW-0812">Transmembrane</keyword>
<keyword evidence="5 8" id="KW-1133">Transmembrane helix</keyword>
<comment type="similarity">
    <text evidence="7">Belongs to the MptA/B family.</text>
</comment>
<feature type="transmembrane region" description="Helical" evidence="8">
    <location>
        <begin position="484"/>
        <end position="502"/>
    </location>
</feature>
<sequence length="568" mass="61233">METGTTTAGGFVSTAHRTLQSDLRGLVEAGRRRLETAPATRWLIGGDDQATGHSLLQGLLGSLLIMVGSWGVGWMATTPSSWFARTTVLNPVRVEPVGVILCAVLLVIGCLVLVRAWLRLGQRLEGRWADGRGTVVQATWLWTAPLLFTFPIFSRDVYSYLAQGRLLHAGLNPYEEGVSALPGWFMHGADSIWAESPSPYGPLFLMMAQFVWFVTHGSPEPAVILFRAIAVAGMALCLWAVPRLAQRFGSDPGWAVWICVANPLFALYMVAGVHNDSLMLGLLLCGFVLLRSTADPVRNGLGLVLVALSVAIKPLTVLALPFAGLLMHTGSARPGLPDGLPRPVPGLADRIRSWVLTGAVALVVLAVVGMLSGLWFGWIPAMATSGDAAFPYAPFGLLGLGVGWLVDMIFHTGVRPPASVFYSLGTVTALVLTAWLALTRRPINPVLATGLALLAAVLLAPIIQPWYLLWVLPMFAVVRRWTGWPVWCLHLLVMLLVVIGVVDQLSVAQWIPLLWVRIITAVAGALYLVYIVALDPKTSALFPFAGWAALRRSARAPSPATTTEPKEH</sequence>
<keyword evidence="3" id="KW-0808">Transferase</keyword>
<feature type="transmembrane region" description="Helical" evidence="8">
    <location>
        <begin position="388"/>
        <end position="406"/>
    </location>
</feature>
<feature type="transmembrane region" description="Helical" evidence="8">
    <location>
        <begin position="224"/>
        <end position="242"/>
    </location>
</feature>
<keyword evidence="2" id="KW-0328">Glycosyltransferase</keyword>
<accession>A0A1I7MG81</accession>
<evidence type="ECO:0000256" key="3">
    <source>
        <dbReference type="ARBA" id="ARBA00022679"/>
    </source>
</evidence>
<feature type="transmembrane region" description="Helical" evidence="8">
    <location>
        <begin position="254"/>
        <end position="271"/>
    </location>
</feature>
<dbReference type="AlphaFoldDB" id="A0A1I7MG81"/>
<protein>
    <recommendedName>
        <fullName evidence="11">Alpha-1,6-mannosyltransferase</fullName>
    </recommendedName>
</protein>
<evidence type="ECO:0000256" key="2">
    <source>
        <dbReference type="ARBA" id="ARBA00022676"/>
    </source>
</evidence>